<dbReference type="PANTHER" id="PTHR48449">
    <property type="entry name" value="DUF1985 DOMAIN-CONTAINING PROTEIN"/>
    <property type="match status" value="1"/>
</dbReference>
<dbReference type="InterPro" id="IPR015410">
    <property type="entry name" value="DUF1985"/>
</dbReference>
<name>A0ABQ7YIF4_BRANA</name>
<evidence type="ECO:0000259" key="2">
    <source>
        <dbReference type="Pfam" id="PF09331"/>
    </source>
</evidence>
<evidence type="ECO:0000313" key="4">
    <source>
        <dbReference type="Proteomes" id="UP000824890"/>
    </source>
</evidence>
<dbReference type="PANTHER" id="PTHR48449:SF2">
    <property type="entry name" value="UBIQUITIN-LIKE PROTEASE FAMILY PROFILE DOMAIN-CONTAINING PROTEIN"/>
    <property type="match status" value="1"/>
</dbReference>
<evidence type="ECO:0000313" key="3">
    <source>
        <dbReference type="EMBL" id="KAH0867999.1"/>
    </source>
</evidence>
<dbReference type="Pfam" id="PF09331">
    <property type="entry name" value="DUF1985"/>
    <property type="match status" value="1"/>
</dbReference>
<gene>
    <name evidence="3" type="ORF">HID58_075021</name>
</gene>
<protein>
    <recommendedName>
        <fullName evidence="2">DUF1985 domain-containing protein</fullName>
    </recommendedName>
</protein>
<dbReference type="EMBL" id="JAGKQM010000017">
    <property type="protein sequence ID" value="KAH0867999.1"/>
    <property type="molecule type" value="Genomic_DNA"/>
</dbReference>
<feature type="region of interest" description="Disordered" evidence="1">
    <location>
        <begin position="403"/>
        <end position="427"/>
    </location>
</feature>
<keyword evidence="4" id="KW-1185">Reference proteome</keyword>
<feature type="region of interest" description="Disordered" evidence="1">
    <location>
        <begin position="444"/>
        <end position="466"/>
    </location>
</feature>
<comment type="caution">
    <text evidence="3">The sequence shown here is derived from an EMBL/GenBank/DDBJ whole genome shotgun (WGS) entry which is preliminary data.</text>
</comment>
<evidence type="ECO:0000256" key="1">
    <source>
        <dbReference type="SAM" id="MobiDB-lite"/>
    </source>
</evidence>
<proteinExistence type="predicted"/>
<sequence length="649" mass="72371">MQTVIISFTQNSPLPVLIAEMDTNHGDPPPLSFPDRMFAMGDEPLGIRVTPYHKPSCISKILNALDEEELRFVRESSFGKLVEIAEKPAFSGRLGRLLFSRLLKIRKKHKAWFLFAGKPIRFSIREFALVTGLNYRRYPPHSKKRSKKILSEKPYWGELFGAMTEVTVSSVVTMLKKKTVIDRGMRIKYALLSLLSAVILPTSHNPRILHAAAERINDLDQFLSYPWGRESFYMLMDTVPSLNGVVRDGASYGSEAESEADEESGVVEREGKISINMGHIRSIDSACKVNVVSIISDGADLSNFESDLGSDDKEDVLVDNLVKAAREGFSFSNLNFKGGATKADVSRMREEAIKENNNRKTARPCLALSLCNSQNLFQKKMEDLMRISQKEILDTMTKYCTRSHARPPVDRPPDNTGESNVPGRDSNPFVVSDIIQEAMRFANKESAHTRQETRENVVGGQRGQPCDEDIFSESLRSEEHEAMDHGGGDELNPNHGDREEDPLVAYMFNGEADDIGDVGACQDTVTNPNVDREDAETVATGLSFPDPSFSIGLTQMDKSNAQAVDHGAHPKNWEDPLPESNVDKEAPILNRKSKRAKIVPRNLVGDYQCDKRFLTRAWESFVNAIRSTPSIDYAAKFVLLLEVLGGSPL</sequence>
<feature type="domain" description="DUF1985" evidence="2">
    <location>
        <begin position="100"/>
        <end position="237"/>
    </location>
</feature>
<feature type="compositionally biased region" description="Basic and acidic residues" evidence="1">
    <location>
        <begin position="444"/>
        <end position="455"/>
    </location>
</feature>
<dbReference type="Proteomes" id="UP000824890">
    <property type="component" value="Unassembled WGS sequence"/>
</dbReference>
<organism evidence="3 4">
    <name type="scientific">Brassica napus</name>
    <name type="common">Rape</name>
    <dbReference type="NCBI Taxonomy" id="3708"/>
    <lineage>
        <taxon>Eukaryota</taxon>
        <taxon>Viridiplantae</taxon>
        <taxon>Streptophyta</taxon>
        <taxon>Embryophyta</taxon>
        <taxon>Tracheophyta</taxon>
        <taxon>Spermatophyta</taxon>
        <taxon>Magnoliopsida</taxon>
        <taxon>eudicotyledons</taxon>
        <taxon>Gunneridae</taxon>
        <taxon>Pentapetalae</taxon>
        <taxon>rosids</taxon>
        <taxon>malvids</taxon>
        <taxon>Brassicales</taxon>
        <taxon>Brassicaceae</taxon>
        <taxon>Brassiceae</taxon>
        <taxon>Brassica</taxon>
    </lineage>
</organism>
<reference evidence="3 4" key="1">
    <citation type="submission" date="2021-05" db="EMBL/GenBank/DDBJ databases">
        <title>Genome Assembly of Synthetic Allotetraploid Brassica napus Reveals Homoeologous Exchanges between Subgenomes.</title>
        <authorList>
            <person name="Davis J.T."/>
        </authorList>
    </citation>
    <scope>NUCLEOTIDE SEQUENCE [LARGE SCALE GENOMIC DNA]</scope>
    <source>
        <strain evidence="4">cv. Da-Ae</strain>
        <tissue evidence="3">Seedling</tissue>
    </source>
</reference>
<accession>A0ABQ7YIF4</accession>